<sequence>MKIEVWSDFVCPYCYIGKRRLELALDEFEHKDYVQIVYKSYELDPKAKKDPNQDIHEYLATKNGIPIEYARQMNEKLKSQANEIGLIFNFNTMQHTNTFDAHRLAKYAETQQLGLEITERLLQAYFTDSMLISDFHTLLNIATEIGLMKEDVEELLTTNRYGKRVREDEEIAMQIGIEAVPFFVFNEKHAISGAQPKEVFISILNKVWKEECGNSKNPSKSKAKTSYCTGEGCEMNE</sequence>
<dbReference type="InterPro" id="IPR001853">
    <property type="entry name" value="DSBA-like_thioredoxin_dom"/>
</dbReference>
<evidence type="ECO:0000313" key="3">
    <source>
        <dbReference type="EMBL" id="GIO27184.1"/>
    </source>
</evidence>
<organism evidence="3 4">
    <name type="scientific">Ornithinibacillus bavariensis</name>
    <dbReference type="NCBI Taxonomy" id="545502"/>
    <lineage>
        <taxon>Bacteria</taxon>
        <taxon>Bacillati</taxon>
        <taxon>Bacillota</taxon>
        <taxon>Bacilli</taxon>
        <taxon>Bacillales</taxon>
        <taxon>Bacillaceae</taxon>
        <taxon>Ornithinibacillus</taxon>
    </lineage>
</organism>
<dbReference type="CDD" id="cd03024">
    <property type="entry name" value="DsbA_FrnE"/>
    <property type="match status" value="1"/>
</dbReference>
<feature type="region of interest" description="Disordered" evidence="1">
    <location>
        <begin position="214"/>
        <end position="237"/>
    </location>
</feature>
<feature type="compositionally biased region" description="Polar residues" evidence="1">
    <location>
        <begin position="214"/>
        <end position="228"/>
    </location>
</feature>
<feature type="domain" description="DSBA-like thioredoxin" evidence="2">
    <location>
        <begin position="3"/>
        <end position="200"/>
    </location>
</feature>
<dbReference type="Pfam" id="PF01323">
    <property type="entry name" value="DSBA"/>
    <property type="match status" value="1"/>
</dbReference>
<dbReference type="PANTHER" id="PTHR13887:SF41">
    <property type="entry name" value="THIOREDOXIN SUPERFAMILY PROTEIN"/>
    <property type="match status" value="1"/>
</dbReference>
<dbReference type="SUPFAM" id="SSF52833">
    <property type="entry name" value="Thioredoxin-like"/>
    <property type="match status" value="1"/>
</dbReference>
<evidence type="ECO:0000256" key="1">
    <source>
        <dbReference type="SAM" id="MobiDB-lite"/>
    </source>
</evidence>
<dbReference type="InterPro" id="IPR036249">
    <property type="entry name" value="Thioredoxin-like_sf"/>
</dbReference>
<reference evidence="3" key="1">
    <citation type="submission" date="2021-03" db="EMBL/GenBank/DDBJ databases">
        <title>Antimicrobial resistance genes in bacteria isolated from Japanese honey, and their potential for conferring macrolide and lincosamide resistance in the American foulbrood pathogen Paenibacillus larvae.</title>
        <authorList>
            <person name="Okamoto M."/>
            <person name="Kumagai M."/>
            <person name="Kanamori H."/>
            <person name="Takamatsu D."/>
        </authorList>
    </citation>
    <scope>NUCLEOTIDE SEQUENCE</scope>
    <source>
        <strain evidence="3">J43TS3</strain>
    </source>
</reference>
<dbReference type="Proteomes" id="UP000676917">
    <property type="component" value="Unassembled WGS sequence"/>
</dbReference>
<keyword evidence="4" id="KW-1185">Reference proteome</keyword>
<dbReference type="RefSeq" id="WP_212920685.1">
    <property type="nucleotide sequence ID" value="NZ_BORP01000003.1"/>
</dbReference>
<name>A0A919X7G7_9BACI</name>
<dbReference type="AlphaFoldDB" id="A0A919X7G7"/>
<dbReference type="EMBL" id="BORP01000003">
    <property type="protein sequence ID" value="GIO27184.1"/>
    <property type="molecule type" value="Genomic_DNA"/>
</dbReference>
<gene>
    <name evidence="3" type="ORF">J43TS3_17950</name>
</gene>
<accession>A0A919X7G7</accession>
<dbReference type="PANTHER" id="PTHR13887">
    <property type="entry name" value="GLUTATHIONE S-TRANSFERASE KAPPA"/>
    <property type="match status" value="1"/>
</dbReference>
<dbReference type="Gene3D" id="3.40.30.10">
    <property type="entry name" value="Glutaredoxin"/>
    <property type="match status" value="1"/>
</dbReference>
<protein>
    <submittedName>
        <fullName evidence="3">DSBA oxidoreductase</fullName>
    </submittedName>
</protein>
<evidence type="ECO:0000313" key="4">
    <source>
        <dbReference type="Proteomes" id="UP000676917"/>
    </source>
</evidence>
<comment type="caution">
    <text evidence="3">The sequence shown here is derived from an EMBL/GenBank/DDBJ whole genome shotgun (WGS) entry which is preliminary data.</text>
</comment>
<dbReference type="GO" id="GO:0016491">
    <property type="term" value="F:oxidoreductase activity"/>
    <property type="evidence" value="ECO:0007669"/>
    <property type="project" value="InterPro"/>
</dbReference>
<proteinExistence type="predicted"/>
<evidence type="ECO:0000259" key="2">
    <source>
        <dbReference type="Pfam" id="PF01323"/>
    </source>
</evidence>